<evidence type="ECO:0000313" key="3">
    <source>
        <dbReference type="Proteomes" id="UP000521943"/>
    </source>
</evidence>
<reference evidence="2 3" key="1">
    <citation type="submission" date="2020-07" db="EMBL/GenBank/DDBJ databases">
        <title>Comparative genomics of pyrophilous fungi reveals a link between fire events and developmental genes.</title>
        <authorList>
            <consortium name="DOE Joint Genome Institute"/>
            <person name="Steindorff A.S."/>
            <person name="Carver A."/>
            <person name="Calhoun S."/>
            <person name="Stillman K."/>
            <person name="Liu H."/>
            <person name="Lipzen A."/>
            <person name="Pangilinan J."/>
            <person name="Labutti K."/>
            <person name="Bruns T.D."/>
            <person name="Grigoriev I.V."/>
        </authorList>
    </citation>
    <scope>NUCLEOTIDE SEQUENCE [LARGE SCALE GENOMIC DNA]</scope>
    <source>
        <strain evidence="2 3">CBS 144469</strain>
    </source>
</reference>
<dbReference type="Proteomes" id="UP000521943">
    <property type="component" value="Unassembled WGS sequence"/>
</dbReference>
<proteinExistence type="predicted"/>
<name>A0A8H6LWC4_9AGAR</name>
<evidence type="ECO:0000256" key="1">
    <source>
        <dbReference type="SAM" id="MobiDB-lite"/>
    </source>
</evidence>
<sequence length="181" mass="19948">MGLHRHPQVTQSARKDFHHHSGDWPVHCSTIFVNSSTRVGTLIVEVVERIKKEGNITLKEGGRIRMRLGSRRMCGSTGHHPIPCNRSQGVKGSIRRENGPLGDEDLAPQVILPTLEAAALLRRSLPIITEDVGGEALTMCILSELRGHLQVAAVPWPYLGRTATHPRLHHTPHGWPSSSIT</sequence>
<comment type="caution">
    <text evidence="2">The sequence shown here is derived from an EMBL/GenBank/DDBJ whole genome shotgun (WGS) entry which is preliminary data.</text>
</comment>
<dbReference type="Gene3D" id="3.50.7.10">
    <property type="entry name" value="GroEL"/>
    <property type="match status" value="1"/>
</dbReference>
<dbReference type="Gene3D" id="3.30.260.10">
    <property type="entry name" value="TCP-1-like chaperonin intermediate domain"/>
    <property type="match status" value="1"/>
</dbReference>
<gene>
    <name evidence="2" type="ORF">DFP72DRAFT_58831</name>
</gene>
<evidence type="ECO:0000313" key="2">
    <source>
        <dbReference type="EMBL" id="KAF6745115.1"/>
    </source>
</evidence>
<feature type="region of interest" description="Disordered" evidence="1">
    <location>
        <begin position="1"/>
        <end position="20"/>
    </location>
</feature>
<accession>A0A8H6LWC4</accession>
<dbReference type="EMBL" id="JACGCI010000110">
    <property type="protein sequence ID" value="KAF6745115.1"/>
    <property type="molecule type" value="Genomic_DNA"/>
</dbReference>
<dbReference type="OrthoDB" id="3106667at2759"/>
<dbReference type="InterPro" id="IPR027409">
    <property type="entry name" value="GroEL-like_apical_dom_sf"/>
</dbReference>
<dbReference type="AlphaFoldDB" id="A0A8H6LWC4"/>
<keyword evidence="3" id="KW-1185">Reference proteome</keyword>
<feature type="region of interest" description="Disordered" evidence="1">
    <location>
        <begin position="72"/>
        <end position="91"/>
    </location>
</feature>
<protein>
    <submittedName>
        <fullName evidence="2">60 kDa chaperonin</fullName>
    </submittedName>
</protein>
<dbReference type="SUPFAM" id="SSF52029">
    <property type="entry name" value="GroEL apical domain-like"/>
    <property type="match status" value="1"/>
</dbReference>
<dbReference type="InterPro" id="IPR027410">
    <property type="entry name" value="TCP-1-like_intermed_sf"/>
</dbReference>
<organism evidence="2 3">
    <name type="scientific">Ephemerocybe angulata</name>
    <dbReference type="NCBI Taxonomy" id="980116"/>
    <lineage>
        <taxon>Eukaryota</taxon>
        <taxon>Fungi</taxon>
        <taxon>Dikarya</taxon>
        <taxon>Basidiomycota</taxon>
        <taxon>Agaricomycotina</taxon>
        <taxon>Agaricomycetes</taxon>
        <taxon>Agaricomycetidae</taxon>
        <taxon>Agaricales</taxon>
        <taxon>Agaricineae</taxon>
        <taxon>Psathyrellaceae</taxon>
        <taxon>Ephemerocybe</taxon>
    </lineage>
</organism>